<accession>A0A4R2RE51</accession>
<reference evidence="2 3" key="1">
    <citation type="submission" date="2019-03" db="EMBL/GenBank/DDBJ databases">
        <title>Genomic Encyclopedia of Type Strains, Phase IV (KMG-IV): sequencing the most valuable type-strain genomes for metagenomic binning, comparative biology and taxonomic classification.</title>
        <authorList>
            <person name="Goeker M."/>
        </authorList>
    </citation>
    <scope>NUCLEOTIDE SEQUENCE [LARGE SCALE GENOMIC DNA]</scope>
    <source>
        <strain evidence="2 3">DSM 24766</strain>
    </source>
</reference>
<sequence length="260" mass="29569">MTDIRTFDQFHENLAVPEACHLGKRLFKKQFYEHGQLGATDKKAFVEDIDSIEWRYTIKPSTINIPKLEDDAREYLEIAILQVMLTAAGRHARIASVIQKAIPYPLLIVFVCGSRLAITAADKRINRADANKIVTEGSYDTGWIELAAPDEAQAAFLSDFRVTNFSYRNLYDFYQDAVARIIALNCAVHTGRYALKAEAGKTPKGKTERLAALRQIEKFHQERSELRNKLKNEKNLGTQVSLNTKIKQLNDRIEAVRNEL</sequence>
<gene>
    <name evidence="2" type="ORF">EV663_1084</name>
</gene>
<name>A0A4R2RE51_9RHOB</name>
<comment type="caution">
    <text evidence="2">The sequence shown here is derived from an EMBL/GenBank/DDBJ whole genome shotgun (WGS) entry which is preliminary data.</text>
</comment>
<dbReference type="Pfam" id="PF14335">
    <property type="entry name" value="DUF4391"/>
    <property type="match status" value="1"/>
</dbReference>
<keyword evidence="3" id="KW-1185">Reference proteome</keyword>
<feature type="coiled-coil region" evidence="1">
    <location>
        <begin position="209"/>
        <end position="259"/>
    </location>
</feature>
<proteinExistence type="predicted"/>
<dbReference type="OrthoDB" id="9805811at2"/>
<dbReference type="AlphaFoldDB" id="A0A4R2RE51"/>
<organism evidence="2 3">
    <name type="scientific">Rhodovulum bhavnagarense</name>
    <dbReference type="NCBI Taxonomy" id="992286"/>
    <lineage>
        <taxon>Bacteria</taxon>
        <taxon>Pseudomonadati</taxon>
        <taxon>Pseudomonadota</taxon>
        <taxon>Alphaproteobacteria</taxon>
        <taxon>Rhodobacterales</taxon>
        <taxon>Paracoccaceae</taxon>
        <taxon>Rhodovulum</taxon>
    </lineage>
</organism>
<dbReference type="EMBL" id="SLXU01000008">
    <property type="protein sequence ID" value="TCP60648.1"/>
    <property type="molecule type" value="Genomic_DNA"/>
</dbReference>
<dbReference type="Proteomes" id="UP000295050">
    <property type="component" value="Unassembled WGS sequence"/>
</dbReference>
<evidence type="ECO:0000256" key="1">
    <source>
        <dbReference type="SAM" id="Coils"/>
    </source>
</evidence>
<keyword evidence="1" id="KW-0175">Coiled coil</keyword>
<dbReference type="InterPro" id="IPR025503">
    <property type="entry name" value="DUF4391"/>
</dbReference>
<protein>
    <submittedName>
        <fullName evidence="2">Uncharacterized protein DUF4391</fullName>
    </submittedName>
</protein>
<evidence type="ECO:0000313" key="2">
    <source>
        <dbReference type="EMBL" id="TCP60648.1"/>
    </source>
</evidence>
<dbReference type="RefSeq" id="WP_132951536.1">
    <property type="nucleotide sequence ID" value="NZ_SLXU01000008.1"/>
</dbReference>
<evidence type="ECO:0000313" key="3">
    <source>
        <dbReference type="Proteomes" id="UP000295050"/>
    </source>
</evidence>